<gene>
    <name evidence="3" type="ORF">EPD60_13410</name>
</gene>
<dbReference type="EMBL" id="SJZI01000046">
    <property type="protein sequence ID" value="TCJ13380.1"/>
    <property type="molecule type" value="Genomic_DNA"/>
</dbReference>
<dbReference type="InterPro" id="IPR022409">
    <property type="entry name" value="PKD/Chitinase_dom"/>
</dbReference>
<dbReference type="SMART" id="SM00089">
    <property type="entry name" value="PKD"/>
    <property type="match status" value="2"/>
</dbReference>
<accession>A0A4R1B6N0</accession>
<evidence type="ECO:0000259" key="2">
    <source>
        <dbReference type="PROSITE" id="PS50093"/>
    </source>
</evidence>
<protein>
    <submittedName>
        <fullName evidence="3">T9SS type B sorting domain-containing protein</fullName>
    </submittedName>
</protein>
<feature type="chain" id="PRO_5020577205" evidence="1">
    <location>
        <begin position="20"/>
        <end position="883"/>
    </location>
</feature>
<dbReference type="Pfam" id="PF18911">
    <property type="entry name" value="PKD_4"/>
    <property type="match status" value="1"/>
</dbReference>
<proteinExistence type="predicted"/>
<dbReference type="InterPro" id="IPR035986">
    <property type="entry name" value="PKD_dom_sf"/>
</dbReference>
<dbReference type="Proteomes" id="UP000295334">
    <property type="component" value="Unassembled WGS sequence"/>
</dbReference>
<dbReference type="AlphaFoldDB" id="A0A4R1B6N0"/>
<feature type="domain" description="PKD" evidence="2">
    <location>
        <begin position="425"/>
        <end position="477"/>
    </location>
</feature>
<keyword evidence="1" id="KW-0732">Signal</keyword>
<dbReference type="InterPro" id="IPR000601">
    <property type="entry name" value="PKD_dom"/>
</dbReference>
<dbReference type="OrthoDB" id="1490014at2"/>
<dbReference type="RefSeq" id="WP_131450036.1">
    <property type="nucleotide sequence ID" value="NZ_SJZI01000046.1"/>
</dbReference>
<keyword evidence="4" id="KW-1185">Reference proteome</keyword>
<dbReference type="NCBIfam" id="TIGR04131">
    <property type="entry name" value="Bac_Flav_CTERM"/>
    <property type="match status" value="1"/>
</dbReference>
<dbReference type="PROSITE" id="PS50093">
    <property type="entry name" value="PKD"/>
    <property type="match status" value="1"/>
</dbReference>
<dbReference type="InterPro" id="IPR013783">
    <property type="entry name" value="Ig-like_fold"/>
</dbReference>
<dbReference type="Gene3D" id="2.60.40.10">
    <property type="entry name" value="Immunoglobulins"/>
    <property type="match status" value="2"/>
</dbReference>
<evidence type="ECO:0000256" key="1">
    <source>
        <dbReference type="SAM" id="SignalP"/>
    </source>
</evidence>
<comment type="caution">
    <text evidence="3">The sequence shown here is derived from an EMBL/GenBank/DDBJ whole genome shotgun (WGS) entry which is preliminary data.</text>
</comment>
<feature type="signal peptide" evidence="1">
    <location>
        <begin position="1"/>
        <end position="19"/>
    </location>
</feature>
<evidence type="ECO:0000313" key="3">
    <source>
        <dbReference type="EMBL" id="TCJ13380.1"/>
    </source>
</evidence>
<dbReference type="InterPro" id="IPR026341">
    <property type="entry name" value="T9SS_type_B"/>
</dbReference>
<dbReference type="SUPFAM" id="SSF49299">
    <property type="entry name" value="PKD domain"/>
    <property type="match status" value="2"/>
</dbReference>
<dbReference type="CDD" id="cd00146">
    <property type="entry name" value="PKD"/>
    <property type="match status" value="2"/>
</dbReference>
<name>A0A4R1B6N0_9BACT</name>
<sequence>MKKLLLFLVLTCCFAQVHAEHLKGGFFTYRNTGQPGSSPGTIRYEVTLTVYMICIPVGTTDPRASATVPVTIFNASTNTEINTIDFPKINQYKIGKSVPEPCVTNTPLNCYYEVLIYRSNVDLAPSAGGYVLSYQRCCRIIGISNLQPPSNAVGNTYSINIPGTNLHPLGPTNSSSTFLTNDTVVICRNSFFRYSFQATDPDGDELHYSFCDAWVGGGQSTGPGTGPNTAAPNPAAPPPYPLVSYENGFSGTTPLGPQVTIDPNTGVISGIGPEIGEYVITVCVEERRNGRTIGFNRKELHVKVADCSVVKATLDPSYVNCNDFNVQFSNNSPNGVRTSSWDFGVPGISSDTSSLAAPPFSYPDTGVYMVKLVVNRGDQCADSMTAPVRVFPGFFTNFNWKGVCANFPTRFFDSTTTRYGVVDKWSWDFGDLTTGADTSRLKNPTYTYPTPQPYMVRMIVGTSKGCLDTVEKQVFITDKPPLAIPARDTLMCSGDTMQLRAVGDGLFSWTPNTRMLNANTATPLTWPTVTTTYTVRLDADGCIATDTMQVRVVNLVTLRMPADTTICLTDTAHLYAFSNGLRYLWRPSLETEESREVDRFVVPTLAINDYKVYSRIGHCIDSGMLRVRTVPYPKITLMGDTLICFRASVQLQASHNGTSFEWNPKTWLTNANTLTPVARPPDTTMYVLTVRDTLSGCPKPSFDTVVVNVTPRIHASAGNDTAVIAGQPLQLQATGGVRYEWTPGTGLNRTDVANPIGFYDIDPEYIQYFVRVFDPYNCVDSACVRVRVFRTEPSIFVPTAFTPNHDGKNDEVKPIAVGMRTIRFFRIFNRWGQLVFETTVNGQGWDGTIKGKEQNTEVYVWVCEAEDFRGARYFRKGTVTLIR</sequence>
<reference evidence="3 4" key="1">
    <citation type="submission" date="2019-03" db="EMBL/GenBank/DDBJ databases">
        <authorList>
            <person name="Kim M.K.M."/>
        </authorList>
    </citation>
    <scope>NUCLEOTIDE SEQUENCE [LARGE SCALE GENOMIC DNA]</scope>
    <source>
        <strain evidence="3 4">17J68-12</strain>
    </source>
</reference>
<organism evidence="3 4">
    <name type="scientific">Flaviaesturariibacter flavus</name>
    <dbReference type="NCBI Taxonomy" id="2502780"/>
    <lineage>
        <taxon>Bacteria</taxon>
        <taxon>Pseudomonadati</taxon>
        <taxon>Bacteroidota</taxon>
        <taxon>Chitinophagia</taxon>
        <taxon>Chitinophagales</taxon>
        <taxon>Chitinophagaceae</taxon>
        <taxon>Flaviaestuariibacter</taxon>
    </lineage>
</organism>
<evidence type="ECO:0000313" key="4">
    <source>
        <dbReference type="Proteomes" id="UP000295334"/>
    </source>
</evidence>
<dbReference type="Pfam" id="PF13585">
    <property type="entry name" value="CHU_C"/>
    <property type="match status" value="1"/>
</dbReference>